<evidence type="ECO:0000313" key="8">
    <source>
        <dbReference type="EMBL" id="UJS25236.1"/>
    </source>
</evidence>
<keyword evidence="9" id="KW-1185">Reference proteome</keyword>
<feature type="active site" description="Charge relay system" evidence="5">
    <location>
        <position position="442"/>
    </location>
</feature>
<evidence type="ECO:0000256" key="4">
    <source>
        <dbReference type="ARBA" id="ARBA00022825"/>
    </source>
</evidence>
<dbReference type="PROSITE" id="PS51892">
    <property type="entry name" value="SUBTILASE"/>
    <property type="match status" value="1"/>
</dbReference>
<dbReference type="InterPro" id="IPR050131">
    <property type="entry name" value="Peptidase_S8_subtilisin-like"/>
</dbReference>
<dbReference type="InterPro" id="IPR023827">
    <property type="entry name" value="Peptidase_S8_Asp-AS"/>
</dbReference>
<dbReference type="InterPro" id="IPR013783">
    <property type="entry name" value="Ig-like_fold"/>
</dbReference>
<evidence type="ECO:0000256" key="5">
    <source>
        <dbReference type="PROSITE-ProRule" id="PRU01240"/>
    </source>
</evidence>
<keyword evidence="3 5" id="KW-0378">Hydrolase</keyword>
<dbReference type="PROSITE" id="PS00138">
    <property type="entry name" value="SUBTILASE_SER"/>
    <property type="match status" value="1"/>
</dbReference>
<feature type="active site" description="Charge relay system" evidence="5">
    <location>
        <position position="251"/>
    </location>
</feature>
<comment type="similarity">
    <text evidence="1 5 6">Belongs to the peptidase S8 family.</text>
</comment>
<dbReference type="PANTHER" id="PTHR43806:SF11">
    <property type="entry name" value="CEREVISIN-RELATED"/>
    <property type="match status" value="1"/>
</dbReference>
<dbReference type="Proteomes" id="UP001054801">
    <property type="component" value="Chromosome"/>
</dbReference>
<feature type="active site" description="Charge relay system" evidence="5">
    <location>
        <position position="196"/>
    </location>
</feature>
<evidence type="ECO:0000256" key="2">
    <source>
        <dbReference type="ARBA" id="ARBA00022670"/>
    </source>
</evidence>
<dbReference type="PANTHER" id="PTHR43806">
    <property type="entry name" value="PEPTIDASE S8"/>
    <property type="match status" value="1"/>
</dbReference>
<dbReference type="RefSeq" id="WP_236500007.1">
    <property type="nucleotide sequence ID" value="NZ_CP091244.1"/>
</dbReference>
<dbReference type="PRINTS" id="PR00723">
    <property type="entry name" value="SUBTILISIN"/>
</dbReference>
<reference evidence="8" key="1">
    <citation type="journal article" date="2022" name="Microorganisms">
        <title>Two New Species of Filamentous Sulfur Bacteria of the Genus Thiothrix, Thiothrix winogradskyi sp. nov. and 'Candidatus Thiothrix sulfatifontis' sp. nov.</title>
        <authorList>
            <person name="Ravin N.V."/>
            <person name="Rossetti S."/>
            <person name="Beletsky A.V."/>
            <person name="Kadnikov V.V."/>
            <person name="Rudenko T.S."/>
            <person name="Smolyakov D.D."/>
            <person name="Moskvitina M.I."/>
            <person name="Gureeva M.V."/>
            <person name="Mardanov A.V."/>
            <person name="Grabovich M.Y."/>
        </authorList>
    </citation>
    <scope>NUCLEOTIDE SEQUENCE</scope>
    <source>
        <strain evidence="8">CT3</strain>
    </source>
</reference>
<dbReference type="InterPro" id="IPR036852">
    <property type="entry name" value="Peptidase_S8/S53_dom_sf"/>
</dbReference>
<evidence type="ECO:0000256" key="6">
    <source>
        <dbReference type="RuleBase" id="RU003355"/>
    </source>
</evidence>
<dbReference type="Gene3D" id="2.60.40.10">
    <property type="entry name" value="Immunoglobulins"/>
    <property type="match status" value="2"/>
</dbReference>
<dbReference type="InterPro" id="IPR000209">
    <property type="entry name" value="Peptidase_S8/S53_dom"/>
</dbReference>
<dbReference type="InterPro" id="IPR015500">
    <property type="entry name" value="Peptidase_S8_subtilisin-rel"/>
</dbReference>
<protein>
    <submittedName>
        <fullName evidence="8">S8 family serine peptidase</fullName>
    </submittedName>
</protein>
<evidence type="ECO:0000259" key="7">
    <source>
        <dbReference type="Pfam" id="PF00082"/>
    </source>
</evidence>
<dbReference type="SUPFAM" id="SSF52743">
    <property type="entry name" value="Subtilisin-like"/>
    <property type="match status" value="1"/>
</dbReference>
<gene>
    <name evidence="8" type="ORF">L2Y54_04125</name>
</gene>
<accession>A0ABY3T095</accession>
<dbReference type="PROSITE" id="PS00137">
    <property type="entry name" value="SUBTILASE_HIS"/>
    <property type="match status" value="1"/>
</dbReference>
<dbReference type="InterPro" id="IPR022398">
    <property type="entry name" value="Peptidase_S8_His-AS"/>
</dbReference>
<organism evidence="8 9">
    <name type="scientific">Thiothrix winogradskyi</name>
    <dbReference type="NCBI Taxonomy" id="96472"/>
    <lineage>
        <taxon>Bacteria</taxon>
        <taxon>Pseudomonadati</taxon>
        <taxon>Pseudomonadota</taxon>
        <taxon>Gammaproteobacteria</taxon>
        <taxon>Thiotrichales</taxon>
        <taxon>Thiotrichaceae</taxon>
        <taxon>Thiothrix</taxon>
    </lineage>
</organism>
<dbReference type="Gene3D" id="3.40.50.200">
    <property type="entry name" value="Peptidase S8/S53 domain"/>
    <property type="match status" value="1"/>
</dbReference>
<feature type="domain" description="Peptidase S8/S53" evidence="7">
    <location>
        <begin position="187"/>
        <end position="479"/>
    </location>
</feature>
<evidence type="ECO:0000313" key="9">
    <source>
        <dbReference type="Proteomes" id="UP001054801"/>
    </source>
</evidence>
<proteinExistence type="inferred from homology"/>
<dbReference type="Pfam" id="PF00082">
    <property type="entry name" value="Peptidase_S8"/>
    <property type="match status" value="1"/>
</dbReference>
<dbReference type="InterPro" id="IPR023828">
    <property type="entry name" value="Peptidase_S8_Ser-AS"/>
</dbReference>
<dbReference type="EMBL" id="CP091244">
    <property type="protein sequence ID" value="UJS25236.1"/>
    <property type="molecule type" value="Genomic_DNA"/>
</dbReference>
<dbReference type="PROSITE" id="PS00136">
    <property type="entry name" value="SUBTILASE_ASP"/>
    <property type="match status" value="1"/>
</dbReference>
<evidence type="ECO:0000256" key="1">
    <source>
        <dbReference type="ARBA" id="ARBA00011073"/>
    </source>
</evidence>
<sequence>MQQPKAGLEMNTIRHLIPLATILFSAMNITLAADLPEKEAPFTPIGFTSVSIGSEVPEKDSNFAQQVDKLKDNARKEGKIPVIVKLKISHKPEGMLKPDKIKEQRDNIKKSGDEVSKEIKKVDAKAKVTSFNSLPYVATLANEQMINALANNPNVISIFEDIPLKGALSGSVPLIGGNLAYEQGYSGEGQTVAVIDTGVRTDHVFFSNKIVSEACFSGSGGGTSLCPNGASSSFSVGSGNDCPLTIDGCGHGTHVAGIAVGNSGQLNGVAKDSNLIAIKTATQVYDNNGNSFITHYNTDIANALLRVDDLRNQFAISSVNMSIQNTGQLYSGTCDNLNSLVTDAINQLRSHEIATVIASGNTSLKNGMTFPACISSAISVGNTISTTAPLYYTAEPGVPYYTDDVAIDSNIGAETDLLAPGSRIISSYSSNSTATADLSGTSQAAPHVAGAFAILRSKNNTLSVDSMLTALKNSGTSVFDQRAGGIYTISRIDVGNALTLISNGNTTFQGLTPNGTTTGIRPTFTWTPLPGQTDYWVIADNTSLDWPYVVYQTISATAANCASGTCSYTSPVDFAPGAAVWKVQAPQSSGAWPETSLLNFTVDSGTGGGTFQGLTPNGTTTGIRPTFTWTPLPGQTDYWVIADNTSLDWPYVVYQTISATAANCASGTCSYTSPVDFAPGAAVWKVQAPQSSGAWPETSLLNFTVDSGTGGGTFQGLTPNGTTTGVRPTFTWTPLPGQTDYWVIADNTSLDWPYVVYQTISATAANCASGTCSYTSPVDFAPGAAVWKVQAPQSSGTWPETSLLNFTVN</sequence>
<keyword evidence="4 5" id="KW-0720">Serine protease</keyword>
<keyword evidence="2 5" id="KW-0645">Protease</keyword>
<name>A0ABY3T095_9GAMM</name>
<evidence type="ECO:0000256" key="3">
    <source>
        <dbReference type="ARBA" id="ARBA00022801"/>
    </source>
</evidence>